<comment type="caution">
    <text evidence="3">The sequence shown here is derived from an EMBL/GenBank/DDBJ whole genome shotgun (WGS) entry which is preliminary data.</text>
</comment>
<dbReference type="InterPro" id="IPR012338">
    <property type="entry name" value="Beta-lactam/transpept-like"/>
</dbReference>
<feature type="signal peptide" evidence="1">
    <location>
        <begin position="1"/>
        <end position="22"/>
    </location>
</feature>
<evidence type="ECO:0000313" key="3">
    <source>
        <dbReference type="EMBL" id="GCL66214.1"/>
    </source>
</evidence>
<name>A0A480AXM8_9BURK</name>
<organism evidence="3 4">
    <name type="scientific">Pseudaquabacterium pictum</name>
    <dbReference type="NCBI Taxonomy" id="2315236"/>
    <lineage>
        <taxon>Bacteria</taxon>
        <taxon>Pseudomonadati</taxon>
        <taxon>Pseudomonadota</taxon>
        <taxon>Betaproteobacteria</taxon>
        <taxon>Burkholderiales</taxon>
        <taxon>Sphaerotilaceae</taxon>
        <taxon>Pseudaquabacterium</taxon>
    </lineage>
</organism>
<dbReference type="Pfam" id="PF00144">
    <property type="entry name" value="Beta-lactamase"/>
    <property type="match status" value="1"/>
</dbReference>
<dbReference type="Gene3D" id="3.40.710.10">
    <property type="entry name" value="DD-peptidase/beta-lactamase superfamily"/>
    <property type="match status" value="1"/>
</dbReference>
<keyword evidence="3" id="KW-0378">Hydrolase</keyword>
<protein>
    <submittedName>
        <fullName evidence="3">Serine hydrolase</fullName>
    </submittedName>
</protein>
<dbReference type="AlphaFoldDB" id="A0A480AXM8"/>
<sequence>MRRRRLLALAALPALPIAAVRAQDAAPACTGSHAGLCALATRVAGDGSNTHALLVQRSGSTLAEAYFTGSDRPSGDWFAREVVFTADHPHDLRSISKSITGLVAGIVHGRGQLDLQQPVLDSFPELADLATPAHRQITVQHLLDMTVGWEWDEWTVPYSNPANSETRMAMAPDRNRHLLGLPMLHAPGTRWAYSGGATALLADILERRSGQGLKDLAQATLFDPLGIPPVTWRADRQGRTLAFSGLRLRPRELARIGRLLLDGGQWQGRAVVPAGWIADTLATRVPAVDGLLFGRQWWQGRFRSGPGAGVDFIAGMGNGGQRLFAVPALDLVVVITAGRYNQPANGVPSSQLFRQVLAALQPA</sequence>
<keyword evidence="4" id="KW-1185">Reference proteome</keyword>
<feature type="domain" description="Beta-lactamase-related" evidence="2">
    <location>
        <begin position="51"/>
        <end position="337"/>
    </location>
</feature>
<accession>A0A480AXM8</accession>
<dbReference type="Proteomes" id="UP000301751">
    <property type="component" value="Unassembled WGS sequence"/>
</dbReference>
<keyword evidence="1" id="KW-0732">Signal</keyword>
<proteinExistence type="predicted"/>
<evidence type="ECO:0000313" key="4">
    <source>
        <dbReference type="Proteomes" id="UP000301751"/>
    </source>
</evidence>
<gene>
    <name evidence="3" type="ORF">AQPW35_52950</name>
</gene>
<dbReference type="EMBL" id="BJCL01000028">
    <property type="protein sequence ID" value="GCL66214.1"/>
    <property type="molecule type" value="Genomic_DNA"/>
</dbReference>
<dbReference type="InterPro" id="IPR050789">
    <property type="entry name" value="Diverse_Enzym_Activities"/>
</dbReference>
<dbReference type="GO" id="GO:0016787">
    <property type="term" value="F:hydrolase activity"/>
    <property type="evidence" value="ECO:0007669"/>
    <property type="project" value="UniProtKB-KW"/>
</dbReference>
<evidence type="ECO:0000256" key="1">
    <source>
        <dbReference type="SAM" id="SignalP"/>
    </source>
</evidence>
<reference evidence="4" key="1">
    <citation type="submission" date="2019-03" db="EMBL/GenBank/DDBJ databases">
        <title>Aquabacterium pictum sp.nov., the first bacteriochlorophyll a-containing freshwater bacterium in the genus Aquabacterium of the class Betaproteobacteria.</title>
        <authorList>
            <person name="Hirose S."/>
            <person name="Tank M."/>
            <person name="Hara E."/>
            <person name="Tamaki H."/>
            <person name="Takaichi S."/>
            <person name="Haruta S."/>
            <person name="Hanada S."/>
        </authorList>
    </citation>
    <scope>NUCLEOTIDE SEQUENCE [LARGE SCALE GENOMIC DNA]</scope>
    <source>
        <strain evidence="4">W35</strain>
    </source>
</reference>
<dbReference type="InterPro" id="IPR001466">
    <property type="entry name" value="Beta-lactam-related"/>
</dbReference>
<dbReference type="SUPFAM" id="SSF56601">
    <property type="entry name" value="beta-lactamase/transpeptidase-like"/>
    <property type="match status" value="1"/>
</dbReference>
<dbReference type="RefSeq" id="WP_162520939.1">
    <property type="nucleotide sequence ID" value="NZ_BJCL01000028.1"/>
</dbReference>
<evidence type="ECO:0000259" key="2">
    <source>
        <dbReference type="Pfam" id="PF00144"/>
    </source>
</evidence>
<dbReference type="PANTHER" id="PTHR43283">
    <property type="entry name" value="BETA-LACTAMASE-RELATED"/>
    <property type="match status" value="1"/>
</dbReference>
<feature type="chain" id="PRO_5019734884" evidence="1">
    <location>
        <begin position="23"/>
        <end position="363"/>
    </location>
</feature>
<dbReference type="PANTHER" id="PTHR43283:SF7">
    <property type="entry name" value="BETA-LACTAMASE-RELATED DOMAIN-CONTAINING PROTEIN"/>
    <property type="match status" value="1"/>
</dbReference>